<dbReference type="CDD" id="cd16841">
    <property type="entry name" value="RraA_family"/>
    <property type="match status" value="1"/>
</dbReference>
<reference evidence="7" key="1">
    <citation type="submission" date="2006-12" db="EMBL/GenBank/DDBJ databases">
        <title>Complete sequence of chromosome 1 of Verminephrobacter eiseniae EF01-2.</title>
        <authorList>
            <person name="Copeland A."/>
            <person name="Lucas S."/>
            <person name="Lapidus A."/>
            <person name="Barry K."/>
            <person name="Detter J.C."/>
            <person name="Glavina del Rio T."/>
            <person name="Dalin E."/>
            <person name="Tice H."/>
            <person name="Pitluck S."/>
            <person name="Chertkov O."/>
            <person name="Brettin T."/>
            <person name="Bruce D."/>
            <person name="Han C."/>
            <person name="Tapia R."/>
            <person name="Gilna P."/>
            <person name="Schmutz J."/>
            <person name="Larimer F."/>
            <person name="Land M."/>
            <person name="Hauser L."/>
            <person name="Kyrpides N."/>
            <person name="Kim E."/>
            <person name="Stahl D."/>
            <person name="Richardson P."/>
        </authorList>
    </citation>
    <scope>NUCLEOTIDE SEQUENCE [LARGE SCALE GENOMIC DNA]</scope>
    <source>
        <strain evidence="7">EF01-2</strain>
    </source>
</reference>
<dbReference type="InterPro" id="IPR005493">
    <property type="entry name" value="RraA/RraA-like"/>
</dbReference>
<dbReference type="EMBL" id="CP000542">
    <property type="protein sequence ID" value="ABM56562.1"/>
    <property type="molecule type" value="Genomic_DNA"/>
</dbReference>
<dbReference type="GO" id="GO:0046872">
    <property type="term" value="F:metal ion binding"/>
    <property type="evidence" value="ECO:0007669"/>
    <property type="project" value="UniProtKB-KW"/>
</dbReference>
<keyword evidence="5" id="KW-0479">Metal-binding</keyword>
<protein>
    <recommendedName>
        <fullName evidence="2">Putative 4-hydroxy-4-methyl-2-oxoglutarate aldolase</fullName>
    </recommendedName>
    <alternativeName>
        <fullName evidence="3">Regulator of ribonuclease activity homolog</fullName>
    </alternativeName>
    <alternativeName>
        <fullName evidence="4">RraA-like protein</fullName>
    </alternativeName>
</protein>
<dbReference type="KEGG" id="vei:Veis_0782"/>
<dbReference type="eggNOG" id="COG0684">
    <property type="taxonomic scope" value="Bacteria"/>
</dbReference>
<name>A1WG05_VEREI</name>
<keyword evidence="7" id="KW-1185">Reference proteome</keyword>
<dbReference type="HOGENOM" id="CLU_072626_3_1_4"/>
<dbReference type="PANTHER" id="PTHR33254">
    <property type="entry name" value="4-HYDROXY-4-METHYL-2-OXOGLUTARATE ALDOLASE 3-RELATED"/>
    <property type="match status" value="1"/>
</dbReference>
<dbReference type="PANTHER" id="PTHR33254:SF4">
    <property type="entry name" value="4-HYDROXY-4-METHYL-2-OXOGLUTARATE ALDOLASE 3-RELATED"/>
    <property type="match status" value="1"/>
</dbReference>
<dbReference type="SUPFAM" id="SSF89562">
    <property type="entry name" value="RraA-like"/>
    <property type="match status" value="1"/>
</dbReference>
<keyword evidence="6" id="KW-0808">Transferase</keyword>
<keyword evidence="5" id="KW-0460">Magnesium</keyword>
<feature type="binding site" evidence="5">
    <location>
        <begin position="102"/>
        <end position="105"/>
    </location>
    <ligand>
        <name>substrate</name>
    </ligand>
</feature>
<gene>
    <name evidence="6" type="ordered locus">Veis_0782</name>
</gene>
<evidence type="ECO:0000256" key="3">
    <source>
        <dbReference type="ARBA" id="ARBA00029596"/>
    </source>
</evidence>
<evidence type="ECO:0000256" key="5">
    <source>
        <dbReference type="PIRSR" id="PIRSR605493-1"/>
    </source>
</evidence>
<evidence type="ECO:0000256" key="4">
    <source>
        <dbReference type="ARBA" id="ARBA00030169"/>
    </source>
</evidence>
<comment type="cofactor">
    <cofactor evidence="5">
        <name>Mg(2+)</name>
        <dbReference type="ChEBI" id="CHEBI:18420"/>
    </cofactor>
</comment>
<evidence type="ECO:0000256" key="1">
    <source>
        <dbReference type="ARBA" id="ARBA00001968"/>
    </source>
</evidence>
<sequence>MSFDEKAIPMFVVNAMPGQIAAALIAKMERVETATIGHFLHSGFIDRELRAVLPHKRVAGTAVTVRLPHADSTVLHYLTRLVRPGDFVVVDRCGDDKHACWGGVVTHAMKLGGIVGAVIDGPATDFIEIRRADLPIWCRGPSPITTKILGLEGAINVAVSVGGQTVHPGDAVIADESGVLVLEPARAEWAADKAIAMQQGELVLLERLRNGEKLPDISGASTMVEAWTHH</sequence>
<accession>A1WG05</accession>
<proteinExistence type="predicted"/>
<dbReference type="AlphaFoldDB" id="A1WG05"/>
<dbReference type="GO" id="GO:0008168">
    <property type="term" value="F:methyltransferase activity"/>
    <property type="evidence" value="ECO:0007669"/>
    <property type="project" value="UniProtKB-KW"/>
</dbReference>
<dbReference type="Proteomes" id="UP000000374">
    <property type="component" value="Chromosome"/>
</dbReference>
<evidence type="ECO:0000313" key="6">
    <source>
        <dbReference type="EMBL" id="ABM56562.1"/>
    </source>
</evidence>
<dbReference type="Pfam" id="PF03737">
    <property type="entry name" value="RraA-like"/>
    <property type="match status" value="1"/>
</dbReference>
<feature type="binding site" evidence="5">
    <location>
        <position position="125"/>
    </location>
    <ligand>
        <name>Mg(2+)</name>
        <dbReference type="ChEBI" id="CHEBI:18420"/>
    </ligand>
</feature>
<dbReference type="Gene3D" id="3.50.30.40">
    <property type="entry name" value="Ribonuclease E inhibitor RraA/RraA-like"/>
    <property type="match status" value="1"/>
</dbReference>
<organism evidence="6 7">
    <name type="scientific">Verminephrobacter eiseniae (strain EF01-2)</name>
    <dbReference type="NCBI Taxonomy" id="391735"/>
    <lineage>
        <taxon>Bacteria</taxon>
        <taxon>Pseudomonadati</taxon>
        <taxon>Pseudomonadota</taxon>
        <taxon>Betaproteobacteria</taxon>
        <taxon>Burkholderiales</taxon>
        <taxon>Comamonadaceae</taxon>
        <taxon>Verminephrobacter</taxon>
    </lineage>
</organism>
<evidence type="ECO:0000313" key="7">
    <source>
        <dbReference type="Proteomes" id="UP000000374"/>
    </source>
</evidence>
<dbReference type="STRING" id="391735.Veis_0782"/>
<evidence type="ECO:0000256" key="2">
    <source>
        <dbReference type="ARBA" id="ARBA00016549"/>
    </source>
</evidence>
<keyword evidence="6" id="KW-0489">Methyltransferase</keyword>
<dbReference type="GO" id="GO:0032259">
    <property type="term" value="P:methylation"/>
    <property type="evidence" value="ECO:0007669"/>
    <property type="project" value="UniProtKB-KW"/>
</dbReference>
<comment type="cofactor">
    <cofactor evidence="1">
        <name>a divalent metal cation</name>
        <dbReference type="ChEBI" id="CHEBI:60240"/>
    </cofactor>
</comment>
<dbReference type="InterPro" id="IPR036704">
    <property type="entry name" value="RraA/RraA-like_sf"/>
</dbReference>